<keyword evidence="3" id="KW-1185">Reference proteome</keyword>
<accession>A0ABV9H8U7</accession>
<reference evidence="3" key="1">
    <citation type="journal article" date="2019" name="Int. J. Syst. Evol. Microbiol.">
        <title>The Global Catalogue of Microorganisms (GCM) 10K type strain sequencing project: providing services to taxonomists for standard genome sequencing and annotation.</title>
        <authorList>
            <consortium name="The Broad Institute Genomics Platform"/>
            <consortium name="The Broad Institute Genome Sequencing Center for Infectious Disease"/>
            <person name="Wu L."/>
            <person name="Ma J."/>
        </authorList>
    </citation>
    <scope>NUCLEOTIDE SEQUENCE [LARGE SCALE GENOMIC DNA]</scope>
    <source>
        <strain evidence="3">CGMCC 1.15731</strain>
    </source>
</reference>
<name>A0ABV9H8U7_9HYPH</name>
<feature type="non-terminal residue" evidence="2">
    <location>
        <position position="1"/>
    </location>
</feature>
<protein>
    <submittedName>
        <fullName evidence="2">Uncharacterized protein</fullName>
    </submittedName>
</protein>
<sequence>TSLDAHLLNQANDEAYRKNEMLSRALSAFQRPGFKAPDQSVRGETTSSARIKGSRPFRMEGLVTRWSNPGLLRQG</sequence>
<evidence type="ECO:0000313" key="3">
    <source>
        <dbReference type="Proteomes" id="UP001596042"/>
    </source>
</evidence>
<comment type="caution">
    <text evidence="2">The sequence shown here is derived from an EMBL/GenBank/DDBJ whole genome shotgun (WGS) entry which is preliminary data.</text>
</comment>
<dbReference type="RefSeq" id="WP_380075107.1">
    <property type="nucleotide sequence ID" value="NZ_JBHSEL010000110.1"/>
</dbReference>
<dbReference type="EMBL" id="JBHSEL010000110">
    <property type="protein sequence ID" value="MFC4625759.1"/>
    <property type="molecule type" value="Genomic_DNA"/>
</dbReference>
<dbReference type="Proteomes" id="UP001596042">
    <property type="component" value="Unassembled WGS sequence"/>
</dbReference>
<feature type="region of interest" description="Disordered" evidence="1">
    <location>
        <begin position="34"/>
        <end position="54"/>
    </location>
</feature>
<organism evidence="2 3">
    <name type="scientific">Daeguia caeni</name>
    <dbReference type="NCBI Taxonomy" id="439612"/>
    <lineage>
        <taxon>Bacteria</taxon>
        <taxon>Pseudomonadati</taxon>
        <taxon>Pseudomonadota</taxon>
        <taxon>Alphaproteobacteria</taxon>
        <taxon>Hyphomicrobiales</taxon>
        <taxon>Brucellaceae</taxon>
        <taxon>Daeguia</taxon>
    </lineage>
</organism>
<evidence type="ECO:0000256" key="1">
    <source>
        <dbReference type="SAM" id="MobiDB-lite"/>
    </source>
</evidence>
<gene>
    <name evidence="2" type="ORF">ACFO1V_11135</name>
</gene>
<evidence type="ECO:0000313" key="2">
    <source>
        <dbReference type="EMBL" id="MFC4625759.1"/>
    </source>
</evidence>
<proteinExistence type="predicted"/>